<dbReference type="STRING" id="1165689.SAMN02927914_01330"/>
<dbReference type="GO" id="GO:0005886">
    <property type="term" value="C:plasma membrane"/>
    <property type="evidence" value="ECO:0007669"/>
    <property type="project" value="UniProtKB-SubCell"/>
</dbReference>
<feature type="transmembrane region" description="Helical" evidence="8">
    <location>
        <begin position="288"/>
        <end position="306"/>
    </location>
</feature>
<keyword evidence="5 8" id="KW-0812">Transmembrane</keyword>
<feature type="transmembrane region" description="Helical" evidence="8">
    <location>
        <begin position="221"/>
        <end position="245"/>
    </location>
</feature>
<reference evidence="10 11" key="1">
    <citation type="submission" date="2016-10" db="EMBL/GenBank/DDBJ databases">
        <authorList>
            <person name="de Groot N.N."/>
        </authorList>
    </citation>
    <scope>NUCLEOTIDE SEQUENCE [LARGE SCALE GENOMIC DNA]</scope>
    <source>
        <strain evidence="10 11">CGMCC 1.12097</strain>
    </source>
</reference>
<dbReference type="InterPro" id="IPR013525">
    <property type="entry name" value="ABC2_TM"/>
</dbReference>
<feature type="transmembrane region" description="Helical" evidence="8">
    <location>
        <begin position="257"/>
        <end position="281"/>
    </location>
</feature>
<protein>
    <submittedName>
        <fullName evidence="10">ABC-2 type transport system permease protein</fullName>
    </submittedName>
</protein>
<dbReference type="InterPro" id="IPR051449">
    <property type="entry name" value="ABC-2_transporter_component"/>
</dbReference>
<name>A0A1G5WAJ4_9HYPH</name>
<evidence type="ECO:0000256" key="7">
    <source>
        <dbReference type="ARBA" id="ARBA00023136"/>
    </source>
</evidence>
<feature type="domain" description="ABC transmembrane type-2" evidence="9">
    <location>
        <begin position="134"/>
        <end position="370"/>
    </location>
</feature>
<evidence type="ECO:0000313" key="11">
    <source>
        <dbReference type="Proteomes" id="UP000198588"/>
    </source>
</evidence>
<feature type="transmembrane region" description="Helical" evidence="8">
    <location>
        <begin position="20"/>
        <end position="39"/>
    </location>
</feature>
<dbReference type="AlphaFoldDB" id="A0A1G5WAJ4"/>
<comment type="similarity">
    <text evidence="2">Belongs to the ABC-2 integral membrane protein family.</text>
</comment>
<dbReference type="PROSITE" id="PS51012">
    <property type="entry name" value="ABC_TM2"/>
    <property type="match status" value="1"/>
</dbReference>
<dbReference type="PANTHER" id="PTHR30294:SF47">
    <property type="entry name" value="INNER MEMBRANE TRANSPORT PERMEASE YHHJ"/>
    <property type="match status" value="1"/>
</dbReference>
<gene>
    <name evidence="10" type="ORF">SAMN02927914_01330</name>
</gene>
<dbReference type="GO" id="GO:0140359">
    <property type="term" value="F:ABC-type transporter activity"/>
    <property type="evidence" value="ECO:0007669"/>
    <property type="project" value="InterPro"/>
</dbReference>
<evidence type="ECO:0000256" key="5">
    <source>
        <dbReference type="ARBA" id="ARBA00022692"/>
    </source>
</evidence>
<dbReference type="Gene3D" id="3.40.1710.10">
    <property type="entry name" value="abc type-2 transporter like domain"/>
    <property type="match status" value="1"/>
</dbReference>
<keyword evidence="4" id="KW-1003">Cell membrane</keyword>
<organism evidence="10 11">
    <name type="scientific">Mesorhizobium qingshengii</name>
    <dbReference type="NCBI Taxonomy" id="1165689"/>
    <lineage>
        <taxon>Bacteria</taxon>
        <taxon>Pseudomonadati</taxon>
        <taxon>Pseudomonadota</taxon>
        <taxon>Alphaproteobacteria</taxon>
        <taxon>Hyphomicrobiales</taxon>
        <taxon>Phyllobacteriaceae</taxon>
        <taxon>Mesorhizobium</taxon>
    </lineage>
</organism>
<evidence type="ECO:0000313" key="10">
    <source>
        <dbReference type="EMBL" id="SDA55121.1"/>
    </source>
</evidence>
<comment type="subcellular location">
    <subcellularLocation>
        <location evidence="1">Cell membrane</location>
        <topology evidence="1">Multi-pass membrane protein</topology>
    </subcellularLocation>
</comment>
<evidence type="ECO:0000256" key="1">
    <source>
        <dbReference type="ARBA" id="ARBA00004651"/>
    </source>
</evidence>
<proteinExistence type="inferred from homology"/>
<accession>A0A1G5WAJ4</accession>
<dbReference type="PANTHER" id="PTHR30294">
    <property type="entry name" value="MEMBRANE COMPONENT OF ABC TRANSPORTER YHHJ-RELATED"/>
    <property type="match status" value="1"/>
</dbReference>
<keyword evidence="6 8" id="KW-1133">Transmembrane helix</keyword>
<keyword evidence="7 8" id="KW-0472">Membrane</keyword>
<evidence type="ECO:0000256" key="2">
    <source>
        <dbReference type="ARBA" id="ARBA00007783"/>
    </source>
</evidence>
<dbReference type="EMBL" id="FMXM01000003">
    <property type="protein sequence ID" value="SDA55121.1"/>
    <property type="molecule type" value="Genomic_DNA"/>
</dbReference>
<evidence type="ECO:0000256" key="8">
    <source>
        <dbReference type="SAM" id="Phobius"/>
    </source>
</evidence>
<evidence type="ECO:0000256" key="3">
    <source>
        <dbReference type="ARBA" id="ARBA00022448"/>
    </source>
</evidence>
<feature type="transmembrane region" description="Helical" evidence="8">
    <location>
        <begin position="349"/>
        <end position="367"/>
    </location>
</feature>
<dbReference type="Pfam" id="PF12698">
    <property type="entry name" value="ABC2_membrane_3"/>
    <property type="match status" value="1"/>
</dbReference>
<keyword evidence="3" id="KW-0813">Transport</keyword>
<evidence type="ECO:0000256" key="6">
    <source>
        <dbReference type="ARBA" id="ARBA00022989"/>
    </source>
</evidence>
<dbReference type="InterPro" id="IPR047817">
    <property type="entry name" value="ABC2_TM_bact-type"/>
</dbReference>
<dbReference type="RefSeq" id="WP_091576180.1">
    <property type="nucleotide sequence ID" value="NZ_FMXM01000003.1"/>
</dbReference>
<dbReference type="Proteomes" id="UP000198588">
    <property type="component" value="Unassembled WGS sequence"/>
</dbReference>
<evidence type="ECO:0000256" key="4">
    <source>
        <dbReference type="ARBA" id="ARBA00022475"/>
    </source>
</evidence>
<evidence type="ECO:0000259" key="9">
    <source>
        <dbReference type="PROSITE" id="PS51012"/>
    </source>
</evidence>
<dbReference type="OrthoDB" id="9784671at2"/>
<sequence>MLSSFSNIFWLGTKELRALAKDLTMILFIIWSFGFSIYMQSTGAGETVNNAAIGIVDEDQSQLSRSIAGLFYPPYFQTVKTISAADIDRAMDEGLYTFIIVIPPGFEKDTRKGRDTEIQVNVDATASQQASLGAGYIQNMVTNEIDRYRKDFEATTGRSSDLAIRRAFNPDGTQSWFKSIVSLGDELSMLVIILTGAALLREREHGTIEHLLVMPLTAFEIALAKVWANGLVIIVAFACSLLLVVEGALDVPIAGSRGLLMLGTTIYVFAAAAIGIFLGTLARTMAQFALLMMMVVMPMMMLSGGMSPVASQPQWLQYVTWFLPSRHYVSFMQAIVSRGADFTIVWKEFATVLIMGITFLAASLLLFRRSIATTQ</sequence>